<comment type="caution">
    <text evidence="2">The sequence shown here is derived from an EMBL/GenBank/DDBJ whole genome shotgun (WGS) entry which is preliminary data.</text>
</comment>
<feature type="non-terminal residue" evidence="2">
    <location>
        <position position="1"/>
    </location>
</feature>
<gene>
    <name evidence="2" type="ORF">KIPB_013096</name>
</gene>
<dbReference type="Proteomes" id="UP000265618">
    <property type="component" value="Unassembled WGS sequence"/>
</dbReference>
<keyword evidence="3" id="KW-1185">Reference proteome</keyword>
<feature type="non-terminal residue" evidence="2">
    <location>
        <position position="146"/>
    </location>
</feature>
<dbReference type="EMBL" id="BDIP01006060">
    <property type="protein sequence ID" value="GIQ90340.1"/>
    <property type="molecule type" value="Genomic_DNA"/>
</dbReference>
<evidence type="ECO:0000256" key="1">
    <source>
        <dbReference type="SAM" id="MobiDB-lite"/>
    </source>
</evidence>
<evidence type="ECO:0000313" key="2">
    <source>
        <dbReference type="EMBL" id="GIQ90340.1"/>
    </source>
</evidence>
<sequence length="146" mass="15827">NPHAVVRFLKEARRGDAKEKYQREGARDYLRRTGMVFEGDKEAAEAQINAVKAGVRSAVPDNTPARIVMGNIKGKAPSLAQNILSSAHAPVEPQFRESRGDMPDAPEFPADGEESAFTANKTAQSTRSFFGTGEQDAVLSLVEVKP</sequence>
<accession>A0A9K3D9V8</accession>
<dbReference type="AlphaFoldDB" id="A0A9K3D9V8"/>
<reference evidence="2 3" key="1">
    <citation type="journal article" date="2018" name="PLoS ONE">
        <title>The draft genome of Kipferlia bialata reveals reductive genome evolution in fornicate parasites.</title>
        <authorList>
            <person name="Tanifuji G."/>
            <person name="Takabayashi S."/>
            <person name="Kume K."/>
            <person name="Takagi M."/>
            <person name="Nakayama T."/>
            <person name="Kamikawa R."/>
            <person name="Inagaki Y."/>
            <person name="Hashimoto T."/>
        </authorList>
    </citation>
    <scope>NUCLEOTIDE SEQUENCE [LARGE SCALE GENOMIC DNA]</scope>
    <source>
        <strain evidence="2">NY0173</strain>
    </source>
</reference>
<evidence type="ECO:0000313" key="3">
    <source>
        <dbReference type="Proteomes" id="UP000265618"/>
    </source>
</evidence>
<organism evidence="2 3">
    <name type="scientific">Kipferlia bialata</name>
    <dbReference type="NCBI Taxonomy" id="797122"/>
    <lineage>
        <taxon>Eukaryota</taxon>
        <taxon>Metamonada</taxon>
        <taxon>Carpediemonas-like organisms</taxon>
        <taxon>Kipferlia</taxon>
    </lineage>
</organism>
<protein>
    <submittedName>
        <fullName evidence="2">Uncharacterized protein</fullName>
    </submittedName>
</protein>
<proteinExistence type="predicted"/>
<name>A0A9K3D9V8_9EUKA</name>
<feature type="region of interest" description="Disordered" evidence="1">
    <location>
        <begin position="94"/>
        <end position="113"/>
    </location>
</feature>